<name>A0A1G4J5F9_9SACH</name>
<protein>
    <submittedName>
        <fullName evidence="1">LANO_0C03070g1_1</fullName>
    </submittedName>
</protein>
<keyword evidence="2" id="KW-1185">Reference proteome</keyword>
<dbReference type="EMBL" id="LT598446">
    <property type="protein sequence ID" value="SCU85006.1"/>
    <property type="molecule type" value="Genomic_DNA"/>
</dbReference>
<sequence>MQQWHERFKLDRGLTMHMNGCEGAHLSTKELGAEYSNTSHCLHSFIIFACRRHEWTDRLQTEEKPTLHVKKLGWLCHWREAGEEELSIDHYLWAIILEELSVRADPRNAQIRNLKAVLEEIKKQEYRTAEDGRTASLSELLMLICYILKHCHRIGPFYGYENLEYSSFTKSDRSSLIALKRICIWLEL</sequence>
<organism evidence="1 2">
    <name type="scientific">Lachancea nothofagi CBS 11611</name>
    <dbReference type="NCBI Taxonomy" id="1266666"/>
    <lineage>
        <taxon>Eukaryota</taxon>
        <taxon>Fungi</taxon>
        <taxon>Dikarya</taxon>
        <taxon>Ascomycota</taxon>
        <taxon>Saccharomycotina</taxon>
        <taxon>Saccharomycetes</taxon>
        <taxon>Saccharomycetales</taxon>
        <taxon>Saccharomycetaceae</taxon>
        <taxon>Lachancea</taxon>
    </lineage>
</organism>
<evidence type="ECO:0000313" key="1">
    <source>
        <dbReference type="EMBL" id="SCU85006.1"/>
    </source>
</evidence>
<dbReference type="AlphaFoldDB" id="A0A1G4J5F9"/>
<evidence type="ECO:0000313" key="2">
    <source>
        <dbReference type="Proteomes" id="UP000189911"/>
    </source>
</evidence>
<reference evidence="2" key="1">
    <citation type="submission" date="2016-03" db="EMBL/GenBank/DDBJ databases">
        <authorList>
            <person name="Devillers Hugo."/>
        </authorList>
    </citation>
    <scope>NUCLEOTIDE SEQUENCE [LARGE SCALE GENOMIC DNA]</scope>
</reference>
<gene>
    <name evidence="1" type="ORF">LANO_0C03070G</name>
</gene>
<proteinExistence type="predicted"/>
<accession>A0A1G4J5F9</accession>
<dbReference type="Proteomes" id="UP000189911">
    <property type="component" value="Chromosome C"/>
</dbReference>